<dbReference type="RefSeq" id="WP_071501693.1">
    <property type="nucleotide sequence ID" value="NZ_MORL01000001.1"/>
</dbReference>
<name>A0A1S2VRS3_9BACT</name>
<reference evidence="1 2" key="1">
    <citation type="submission" date="2016-10" db="EMBL/GenBank/DDBJ databases">
        <title>Arsenicibacter rosenii gen. nov., sp. nov., an efficient arsenic-methylating bacterium isolated from an arsenic-contaminated paddy soil.</title>
        <authorList>
            <person name="Huang K."/>
        </authorList>
    </citation>
    <scope>NUCLEOTIDE SEQUENCE [LARGE SCALE GENOMIC DNA]</scope>
    <source>
        <strain evidence="1 2">SM-1</strain>
    </source>
</reference>
<gene>
    <name evidence="1" type="ORF">BLX24_03780</name>
</gene>
<accession>A0A1S2VRS3</accession>
<protein>
    <submittedName>
        <fullName evidence="1">Uncharacterized protein</fullName>
    </submittedName>
</protein>
<dbReference type="EMBL" id="MORL01000001">
    <property type="protein sequence ID" value="OIN61190.1"/>
    <property type="molecule type" value="Genomic_DNA"/>
</dbReference>
<dbReference type="AlphaFoldDB" id="A0A1S2VRS3"/>
<evidence type="ECO:0000313" key="1">
    <source>
        <dbReference type="EMBL" id="OIN61190.1"/>
    </source>
</evidence>
<comment type="caution">
    <text evidence="1">The sequence shown here is derived from an EMBL/GenBank/DDBJ whole genome shotgun (WGS) entry which is preliminary data.</text>
</comment>
<organism evidence="1 2">
    <name type="scientific">Arsenicibacter rosenii</name>
    <dbReference type="NCBI Taxonomy" id="1750698"/>
    <lineage>
        <taxon>Bacteria</taxon>
        <taxon>Pseudomonadati</taxon>
        <taxon>Bacteroidota</taxon>
        <taxon>Cytophagia</taxon>
        <taxon>Cytophagales</taxon>
        <taxon>Spirosomataceae</taxon>
        <taxon>Arsenicibacter</taxon>
    </lineage>
</organism>
<sequence>MEQELGAWDGEHNAGGIRRLKLIPTTDIISLFDPELHPDVLPYPFIAITNLELADNATILDLTFQRDTAVYSWVVDETPNGEIYTVSVTLEIPRLQQTLLGWFSLNRARRWVVLAEDLNGTCYLIGDPDNGAMLTGSATTGVRAGRNVQRLELQVKQKHTPWLLENLNHLIMLINKSVPLIRITAFRKERYDEEFAFKDTAGNPQDISAHTFYLDVFDRFNYIKLQLQEGSGLLKQNSNVLQAAITTAQMSSLLPGAYRMELYSLREGERDDFLHIAFTVL</sequence>
<proteinExistence type="predicted"/>
<keyword evidence="2" id="KW-1185">Reference proteome</keyword>
<dbReference type="OrthoDB" id="948275at2"/>
<evidence type="ECO:0000313" key="2">
    <source>
        <dbReference type="Proteomes" id="UP000181790"/>
    </source>
</evidence>
<dbReference type="Proteomes" id="UP000181790">
    <property type="component" value="Unassembled WGS sequence"/>
</dbReference>